<reference evidence="1" key="2">
    <citation type="journal article" date="2015" name="Fish Shellfish Immunol.">
        <title>Early steps in the European eel (Anguilla anguilla)-Vibrio vulnificus interaction in the gills: Role of the RtxA13 toxin.</title>
        <authorList>
            <person name="Callol A."/>
            <person name="Pajuelo D."/>
            <person name="Ebbesson L."/>
            <person name="Teles M."/>
            <person name="MacKenzie S."/>
            <person name="Amaro C."/>
        </authorList>
    </citation>
    <scope>NUCLEOTIDE SEQUENCE</scope>
</reference>
<evidence type="ECO:0000313" key="1">
    <source>
        <dbReference type="EMBL" id="JAH20932.1"/>
    </source>
</evidence>
<dbReference type="EMBL" id="GBXM01087645">
    <property type="protein sequence ID" value="JAH20932.1"/>
    <property type="molecule type" value="Transcribed_RNA"/>
</dbReference>
<reference evidence="1" key="1">
    <citation type="submission" date="2014-11" db="EMBL/GenBank/DDBJ databases">
        <authorList>
            <person name="Amaro Gonzalez C."/>
        </authorList>
    </citation>
    <scope>NUCLEOTIDE SEQUENCE</scope>
</reference>
<proteinExistence type="predicted"/>
<sequence>MQQRHSNIILSVPLFLFCSLINVFSSPRKSSS</sequence>
<name>A0A0E9QWU5_ANGAN</name>
<accession>A0A0E9QWU5</accession>
<dbReference type="AlphaFoldDB" id="A0A0E9QWU5"/>
<organism evidence="1">
    <name type="scientific">Anguilla anguilla</name>
    <name type="common">European freshwater eel</name>
    <name type="synonym">Muraena anguilla</name>
    <dbReference type="NCBI Taxonomy" id="7936"/>
    <lineage>
        <taxon>Eukaryota</taxon>
        <taxon>Metazoa</taxon>
        <taxon>Chordata</taxon>
        <taxon>Craniata</taxon>
        <taxon>Vertebrata</taxon>
        <taxon>Euteleostomi</taxon>
        <taxon>Actinopterygii</taxon>
        <taxon>Neopterygii</taxon>
        <taxon>Teleostei</taxon>
        <taxon>Anguilliformes</taxon>
        <taxon>Anguillidae</taxon>
        <taxon>Anguilla</taxon>
    </lineage>
</organism>
<protein>
    <submittedName>
        <fullName evidence="1">Uncharacterized protein</fullName>
    </submittedName>
</protein>